<dbReference type="OrthoDB" id="143162at2"/>
<sequence length="371" mass="41570">MASTFLCPKCFKEMTTNDVAYVCNNNRPPSPCPLAASGEPQTPANPRKPKCAECGRPLIIKVCPECRMELPMDIGETKNYSIAMLGAKFSGKSNYIAVLINQLRNEIGRSFDCALMARGDRTIQRYRDEFYNPLYRQRTVVRGTDAGEVEPLMYSLIFKRRGGLFRKAVNDAVALTFFDTAGENLNDLSTMSTYNSYLRHSDGIILLVDPLQLPVVRAQLEKRMELPEENADASELLTRTIEVVRSGMGHSGGDRPIDIPIAVAFTKIDAVKYLIDPSSCLQNNSTHIQKGQFDEQDFRDTSDEMQSLVDNWAGMELTNLVTQNFAHYGFFGLSALGSNPDTNMRIPRFRPFRVADPFLWLLAEKKVIPAA</sequence>
<evidence type="ECO:0000313" key="2">
    <source>
        <dbReference type="EMBL" id="KAB5605343.1"/>
    </source>
</evidence>
<gene>
    <name evidence="2" type="ORF">EHS19_09470</name>
</gene>
<keyword evidence="3" id="KW-1185">Reference proteome</keyword>
<dbReference type="InterPro" id="IPR027417">
    <property type="entry name" value="P-loop_NTPase"/>
</dbReference>
<dbReference type="RefSeq" id="WP_151917507.1">
    <property type="nucleotide sequence ID" value="NZ_RQSP01000050.1"/>
</dbReference>
<name>A0A5N5RDL4_9BIFI</name>
<proteinExistence type="predicted"/>
<dbReference type="SUPFAM" id="SSF52540">
    <property type="entry name" value="P-loop containing nucleoside triphosphate hydrolases"/>
    <property type="match status" value="1"/>
</dbReference>
<evidence type="ECO:0000313" key="3">
    <source>
        <dbReference type="Proteomes" id="UP000326336"/>
    </source>
</evidence>
<dbReference type="AlphaFoldDB" id="A0A5N5RDL4"/>
<dbReference type="Pfam" id="PF19993">
    <property type="entry name" value="DO-GTPase2"/>
    <property type="match status" value="1"/>
</dbReference>
<evidence type="ECO:0000259" key="1">
    <source>
        <dbReference type="Pfam" id="PF19993"/>
    </source>
</evidence>
<comment type="caution">
    <text evidence="2">The sequence shown here is derived from an EMBL/GenBank/DDBJ whole genome shotgun (WGS) entry which is preliminary data.</text>
</comment>
<organism evidence="2 3">
    <name type="scientific">Bifidobacterium jacchi</name>
    <dbReference type="NCBI Taxonomy" id="2490545"/>
    <lineage>
        <taxon>Bacteria</taxon>
        <taxon>Bacillati</taxon>
        <taxon>Actinomycetota</taxon>
        <taxon>Actinomycetes</taxon>
        <taxon>Bifidobacteriales</taxon>
        <taxon>Bifidobacteriaceae</taxon>
        <taxon>Bifidobacterium</taxon>
    </lineage>
</organism>
<feature type="domain" description="Double-GTPase 2" evidence="1">
    <location>
        <begin position="82"/>
        <end position="305"/>
    </location>
</feature>
<dbReference type="InterPro" id="IPR045528">
    <property type="entry name" value="DO-GTPase2"/>
</dbReference>
<reference evidence="2 3" key="1">
    <citation type="journal article" date="2019" name="Int. J. Syst. Evol. Microbiol.">
        <title>Bifidobacterium jacchi sp. nov., isolated from the faeces of a baby common marmoset (Callithrix jacchus).</title>
        <authorList>
            <person name="Modesto M."/>
            <person name="Watanabe K."/>
            <person name="Arita M."/>
            <person name="Satti M."/>
            <person name="Oki K."/>
            <person name="Sciavilla P."/>
            <person name="Patavino C."/>
            <person name="Camma C."/>
            <person name="Michelini S."/>
            <person name="Sgorbati B."/>
            <person name="Mattarelli P."/>
        </authorList>
    </citation>
    <scope>NUCLEOTIDE SEQUENCE [LARGE SCALE GENOMIC DNA]</scope>
    <source>
        <strain evidence="2 3">MRM 9.3</strain>
    </source>
</reference>
<dbReference type="EMBL" id="RQSP01000050">
    <property type="protein sequence ID" value="KAB5605343.1"/>
    <property type="molecule type" value="Genomic_DNA"/>
</dbReference>
<protein>
    <recommendedName>
        <fullName evidence="1">Double-GTPase 2 domain-containing protein</fullName>
    </recommendedName>
</protein>
<dbReference type="Gene3D" id="3.40.50.300">
    <property type="entry name" value="P-loop containing nucleotide triphosphate hydrolases"/>
    <property type="match status" value="1"/>
</dbReference>
<dbReference type="Proteomes" id="UP000326336">
    <property type="component" value="Unassembled WGS sequence"/>
</dbReference>
<accession>A0A5N5RDL4</accession>